<evidence type="ECO:0000259" key="8">
    <source>
        <dbReference type="Pfam" id="PF07559"/>
    </source>
</evidence>
<evidence type="ECO:0000259" key="7">
    <source>
        <dbReference type="Pfam" id="PF06429"/>
    </source>
</evidence>
<evidence type="ECO:0000256" key="1">
    <source>
        <dbReference type="ARBA" id="ARBA00004117"/>
    </source>
</evidence>
<dbReference type="Proteomes" id="UP001061302">
    <property type="component" value="Chromosome"/>
</dbReference>
<dbReference type="Pfam" id="PF06429">
    <property type="entry name" value="Flg_bbr_C"/>
    <property type="match status" value="1"/>
</dbReference>
<feature type="domain" description="Flagellar hook protein FlgE/F/G-like D1" evidence="9">
    <location>
        <begin position="82"/>
        <end position="117"/>
    </location>
</feature>
<organism evidence="10 11">
    <name type="scientific">Chitiniphilus purpureus</name>
    <dbReference type="NCBI Taxonomy" id="2981137"/>
    <lineage>
        <taxon>Bacteria</taxon>
        <taxon>Pseudomonadati</taxon>
        <taxon>Pseudomonadota</taxon>
        <taxon>Betaproteobacteria</taxon>
        <taxon>Neisseriales</taxon>
        <taxon>Chitinibacteraceae</taxon>
        <taxon>Chitiniphilus</taxon>
    </lineage>
</organism>
<dbReference type="InterPro" id="IPR010930">
    <property type="entry name" value="Flg_bb/hook_C_dom"/>
</dbReference>
<dbReference type="InterPro" id="IPR019776">
    <property type="entry name" value="Flagellar_basal_body_rod_CS"/>
</dbReference>
<dbReference type="NCBIfam" id="NF004238">
    <property type="entry name" value="PRK05682.1-1"/>
    <property type="match status" value="1"/>
</dbReference>
<evidence type="ECO:0000259" key="9">
    <source>
        <dbReference type="Pfam" id="PF22692"/>
    </source>
</evidence>
<dbReference type="SUPFAM" id="SSF117143">
    <property type="entry name" value="Flagellar hook protein flgE"/>
    <property type="match status" value="1"/>
</dbReference>
<feature type="domain" description="Flagellar basal body rod protein N-terminal" evidence="6">
    <location>
        <begin position="6"/>
        <end position="33"/>
    </location>
</feature>
<gene>
    <name evidence="10" type="primary">flgE</name>
    <name evidence="10" type="ORF">N8I74_08385</name>
</gene>
<dbReference type="InterPro" id="IPR020013">
    <property type="entry name" value="Flagellar_FlgE/F/G"/>
</dbReference>
<sequence>MGFQQGLSGLNASSKNLDVIGNNIANANTVGFKASRTEFADVFAATFASAGNIAGIGVRVKDIAQQFGQGNITSTNNPLDIAITGNGFFRMQDSSGAITYSRNGQFQLDREGNVVNGGQTLTGWLADPVSGALIKGGQPQALQVSVSNVGARATGASGLSNSGVQMQLNLDASKPILDRAAPPTGVGPLNITDPTTYTSATSADVYDAQGVRHTLQYFFTKVGTNQWEVQTSFDGAAPVMADPDGAGALTQGYLYFDGNGQLVDTAPDSVAGYVFTTNLVAPNGATSPFTFNVNFARSTQFGSAFGVNQLRQDGYPDGVLTGMSISKDGTILAQFSNSQTKTIGQIVLANFANPQGLQPMGDNRWAETYDSGQARVGDPGTTDLGLLQAAAVEDANVDLTAELVNLIVAQRSYQANTQTIKAQDTILQTIVNL</sequence>
<dbReference type="PANTHER" id="PTHR30435:SF1">
    <property type="entry name" value="FLAGELLAR HOOK PROTEIN FLGE"/>
    <property type="match status" value="1"/>
</dbReference>
<dbReference type="InterPro" id="IPR001444">
    <property type="entry name" value="Flag_bb_rod_N"/>
</dbReference>
<evidence type="ECO:0000313" key="10">
    <source>
        <dbReference type="EMBL" id="UXY17013.1"/>
    </source>
</evidence>
<dbReference type="RefSeq" id="WP_263126441.1">
    <property type="nucleotide sequence ID" value="NZ_CP106753.1"/>
</dbReference>
<comment type="similarity">
    <text evidence="2 5">Belongs to the flagella basal body rod proteins family.</text>
</comment>
<feature type="domain" description="Flagellar basal-body/hook protein C-terminal" evidence="7">
    <location>
        <begin position="390"/>
        <end position="433"/>
    </location>
</feature>
<evidence type="ECO:0000256" key="5">
    <source>
        <dbReference type="RuleBase" id="RU362116"/>
    </source>
</evidence>
<dbReference type="PANTHER" id="PTHR30435">
    <property type="entry name" value="FLAGELLAR PROTEIN"/>
    <property type="match status" value="1"/>
</dbReference>
<dbReference type="Pfam" id="PF00460">
    <property type="entry name" value="Flg_bb_rod"/>
    <property type="match status" value="1"/>
</dbReference>
<dbReference type="InterPro" id="IPR037925">
    <property type="entry name" value="FlgE/F/G-like"/>
</dbReference>
<keyword evidence="11" id="KW-1185">Reference proteome</keyword>
<keyword evidence="10" id="KW-0282">Flagellum</keyword>
<reference evidence="10" key="1">
    <citation type="submission" date="2022-10" db="EMBL/GenBank/DDBJ databases">
        <title>Chitiniphilus purpureus sp. nov., a novel chitin-degrading bacterium isolated from crawfish pond sediment.</title>
        <authorList>
            <person name="Li K."/>
        </authorList>
    </citation>
    <scope>NUCLEOTIDE SEQUENCE</scope>
    <source>
        <strain evidence="10">CD1</strain>
    </source>
</reference>
<protein>
    <recommendedName>
        <fullName evidence="3 5">Flagellar hook protein FlgE</fullName>
    </recommendedName>
</protein>
<keyword evidence="4 5" id="KW-0975">Bacterial flagellum</keyword>
<accession>A0ABY6DS00</accession>
<evidence type="ECO:0000313" key="11">
    <source>
        <dbReference type="Proteomes" id="UP001061302"/>
    </source>
</evidence>
<dbReference type="Gene3D" id="2.60.98.20">
    <property type="entry name" value="Flagellar hook protein FlgE"/>
    <property type="match status" value="1"/>
</dbReference>
<feature type="domain" description="Flagellar hook protein FlgE D2" evidence="8">
    <location>
        <begin position="171"/>
        <end position="315"/>
    </location>
</feature>
<dbReference type="Pfam" id="PF22692">
    <property type="entry name" value="LlgE_F_G_D1"/>
    <property type="match status" value="1"/>
</dbReference>
<dbReference type="PROSITE" id="PS00588">
    <property type="entry name" value="FLAGELLA_BB_ROD"/>
    <property type="match status" value="1"/>
</dbReference>
<dbReference type="EMBL" id="CP106753">
    <property type="protein sequence ID" value="UXY17013.1"/>
    <property type="molecule type" value="Genomic_DNA"/>
</dbReference>
<proteinExistence type="inferred from homology"/>
<evidence type="ECO:0000256" key="4">
    <source>
        <dbReference type="ARBA" id="ARBA00023143"/>
    </source>
</evidence>
<comment type="subcellular location">
    <subcellularLocation>
        <location evidence="1 5">Bacterial flagellum basal body</location>
    </subcellularLocation>
</comment>
<evidence type="ECO:0000256" key="2">
    <source>
        <dbReference type="ARBA" id="ARBA00009677"/>
    </source>
</evidence>
<comment type="function">
    <text evidence="5">A flexible structure which links the flagellar filament to the drive apparatus in the basal body.</text>
</comment>
<keyword evidence="10" id="KW-0966">Cell projection</keyword>
<evidence type="ECO:0000256" key="3">
    <source>
        <dbReference type="ARBA" id="ARBA00019015"/>
    </source>
</evidence>
<dbReference type="InterPro" id="IPR053967">
    <property type="entry name" value="LlgE_F_G-like_D1"/>
</dbReference>
<dbReference type="NCBIfam" id="TIGR03506">
    <property type="entry name" value="FlgEFG_subfam"/>
    <property type="match status" value="1"/>
</dbReference>
<dbReference type="InterPro" id="IPR011491">
    <property type="entry name" value="FlgE_D2"/>
</dbReference>
<name>A0ABY6DS00_9NEIS</name>
<evidence type="ECO:0000259" key="6">
    <source>
        <dbReference type="Pfam" id="PF00460"/>
    </source>
</evidence>
<dbReference type="Pfam" id="PF07559">
    <property type="entry name" value="FlgE_D2"/>
    <property type="match status" value="1"/>
</dbReference>
<keyword evidence="10" id="KW-0969">Cilium</keyword>
<dbReference type="InterPro" id="IPR037058">
    <property type="entry name" value="Falgellar_hook_FlgE_sf"/>
</dbReference>